<dbReference type="PROSITE" id="PS00070">
    <property type="entry name" value="ALDEHYDE_DEHYDR_CYS"/>
    <property type="match status" value="1"/>
</dbReference>
<dbReference type="RefSeq" id="WP_180284707.1">
    <property type="nucleotide sequence ID" value="NZ_JABFDB010000023.1"/>
</dbReference>
<evidence type="ECO:0000256" key="2">
    <source>
        <dbReference type="ARBA" id="ARBA00023002"/>
    </source>
</evidence>
<dbReference type="InterPro" id="IPR016161">
    <property type="entry name" value="Ald_DH/histidinol_DH"/>
</dbReference>
<gene>
    <name evidence="4" type="ORF">HND93_24740</name>
</gene>
<accession>A0ABX2TIC5</accession>
<evidence type="ECO:0000313" key="4">
    <source>
        <dbReference type="EMBL" id="NYZ22927.1"/>
    </source>
</evidence>
<dbReference type="PANTHER" id="PTHR43353:SF5">
    <property type="entry name" value="SUCCINATE-SEMIALDEHYDE DEHYDROGENASE, MITOCHONDRIAL"/>
    <property type="match status" value="1"/>
</dbReference>
<evidence type="ECO:0000256" key="1">
    <source>
        <dbReference type="ARBA" id="ARBA00009986"/>
    </source>
</evidence>
<dbReference type="PANTHER" id="PTHR43353">
    <property type="entry name" value="SUCCINATE-SEMIALDEHYDE DEHYDROGENASE, MITOCHONDRIAL"/>
    <property type="match status" value="1"/>
</dbReference>
<feature type="domain" description="Aldehyde dehydrogenase" evidence="3">
    <location>
        <begin position="13"/>
        <end position="472"/>
    </location>
</feature>
<dbReference type="InterPro" id="IPR050740">
    <property type="entry name" value="Aldehyde_DH_Superfamily"/>
</dbReference>
<dbReference type="Pfam" id="PF00171">
    <property type="entry name" value="Aldedh"/>
    <property type="match status" value="1"/>
</dbReference>
<evidence type="ECO:0000259" key="3">
    <source>
        <dbReference type="Pfam" id="PF00171"/>
    </source>
</evidence>
<dbReference type="Proteomes" id="UP000584642">
    <property type="component" value="Unassembled WGS sequence"/>
</dbReference>
<protein>
    <submittedName>
        <fullName evidence="4">NAD-dependent succinate-semialdehyde dehydrogenase</fullName>
    </submittedName>
</protein>
<keyword evidence="2" id="KW-0560">Oxidoreductase</keyword>
<proteinExistence type="inferred from homology"/>
<name>A0ABX2TIC5_9PROT</name>
<evidence type="ECO:0000313" key="5">
    <source>
        <dbReference type="Proteomes" id="UP000584642"/>
    </source>
</evidence>
<dbReference type="SUPFAM" id="SSF53720">
    <property type="entry name" value="ALDH-like"/>
    <property type="match status" value="1"/>
</dbReference>
<dbReference type="InterPro" id="IPR016162">
    <property type="entry name" value="Ald_DH_N"/>
</dbReference>
<keyword evidence="5" id="KW-1185">Reference proteome</keyword>
<reference evidence="4 5" key="1">
    <citation type="submission" date="2020-05" db="EMBL/GenBank/DDBJ databases">
        <title>Azospirillum oleiclasticum sp. nov, a nitrogen-fixing and heavy crude oil-emulsifying bacterium isolated from the crude oil of Yumen Oilfield.</title>
        <authorList>
            <person name="Wu D."/>
            <person name="Cai M."/>
            <person name="Zhang X."/>
        </authorList>
    </citation>
    <scope>NUCLEOTIDE SEQUENCE [LARGE SCALE GENOMIC DNA]</scope>
    <source>
        <strain evidence="4 5">ROY-1-1-2</strain>
    </source>
</reference>
<dbReference type="InterPro" id="IPR016163">
    <property type="entry name" value="Ald_DH_C"/>
</dbReference>
<comment type="similarity">
    <text evidence="1">Belongs to the aldehyde dehydrogenase family.</text>
</comment>
<dbReference type="Gene3D" id="3.40.605.10">
    <property type="entry name" value="Aldehyde Dehydrogenase, Chain A, domain 1"/>
    <property type="match status" value="1"/>
</dbReference>
<comment type="caution">
    <text evidence="4">The sequence shown here is derived from an EMBL/GenBank/DDBJ whole genome shotgun (WGS) entry which is preliminary data.</text>
</comment>
<dbReference type="Gene3D" id="3.40.309.10">
    <property type="entry name" value="Aldehyde Dehydrogenase, Chain A, domain 2"/>
    <property type="match status" value="1"/>
</dbReference>
<dbReference type="InterPro" id="IPR015590">
    <property type="entry name" value="Aldehyde_DH_dom"/>
</dbReference>
<sequence>MYSDVRLFIDGEWTGSADGRTIPVLDPATEEVIGTVAHASRVDLDRALAAAEKGFALWRATSAYERSKIMRRAADLMRERVDAIARVMTMEQGKPLAEAKGETLVAADVIEWFAEEARRTYGRVIPARGPGIYQLSVREPVGPVAAFTPWNFPINQVVRKLSAGLAVGCSVIVKAPEETPAAPAELIRAFADAGVPAGVIGLVYGVPAEISEYLIPHPVIRKISFTGSTPVGKQLAALAGLHMKRATMELGGHAPAIVFDDADLDAATKVLAGAKYRNAGQVCVAPTRFLVQDRVYDAFLDKFTAAAQAIKVGNGLEAGTTMGPLANERRVQAMETLVADAVQHGATVRTGGKRIGNKGYFFEPTVLADVPVTARAMNEEPFGPVALFARFGDFDEVVAEANRLPFGLASYAFTRSTRTATALASAIESGMLTINHNGLALPETPFGGVKDSGYGSEGGSEGVEAYLNTKYVTQMGA</sequence>
<organism evidence="4 5">
    <name type="scientific">Azospirillum oleiclasticum</name>
    <dbReference type="NCBI Taxonomy" id="2735135"/>
    <lineage>
        <taxon>Bacteria</taxon>
        <taxon>Pseudomonadati</taxon>
        <taxon>Pseudomonadota</taxon>
        <taxon>Alphaproteobacteria</taxon>
        <taxon>Rhodospirillales</taxon>
        <taxon>Azospirillaceae</taxon>
        <taxon>Azospirillum</taxon>
    </lineage>
</organism>
<dbReference type="InterPro" id="IPR016160">
    <property type="entry name" value="Ald_DH_CS_CYS"/>
</dbReference>
<dbReference type="EMBL" id="JABFDB010000023">
    <property type="protein sequence ID" value="NYZ22927.1"/>
    <property type="molecule type" value="Genomic_DNA"/>
</dbReference>
<dbReference type="CDD" id="cd07103">
    <property type="entry name" value="ALDH_F5_SSADH_GabD"/>
    <property type="match status" value="1"/>
</dbReference>